<dbReference type="AlphaFoldDB" id="A0A174JEQ1"/>
<dbReference type="Proteomes" id="UP000095564">
    <property type="component" value="Unassembled WGS sequence"/>
</dbReference>
<accession>A0A174JEQ1</accession>
<evidence type="ECO:0000313" key="2">
    <source>
        <dbReference type="Proteomes" id="UP000095564"/>
    </source>
</evidence>
<sequence>MEYNYLVTYKARKNNENEEINSTIPIILDCPIYQPEVLMHVNEAIKDLHRYDDIMLMNVEVLNLENEEKRTGCENPFYCTCGEEKEELHEEDPETKCDEKDLKVYADLDQQLGKVFGDRELGHEVLKALVQFVCENPLCLIAMGV</sequence>
<protein>
    <submittedName>
        <fullName evidence="1">Uncharacterized protein</fullName>
    </submittedName>
</protein>
<gene>
    <name evidence="1" type="ORF">ERS852520_00291</name>
</gene>
<organism evidence="1 2">
    <name type="scientific">Anaerostipes hadrus</name>
    <dbReference type="NCBI Taxonomy" id="649756"/>
    <lineage>
        <taxon>Bacteria</taxon>
        <taxon>Bacillati</taxon>
        <taxon>Bacillota</taxon>
        <taxon>Clostridia</taxon>
        <taxon>Lachnospirales</taxon>
        <taxon>Lachnospiraceae</taxon>
        <taxon>Anaerostipes</taxon>
    </lineage>
</organism>
<proteinExistence type="predicted"/>
<evidence type="ECO:0000313" key="1">
    <source>
        <dbReference type="EMBL" id="CUO96696.1"/>
    </source>
</evidence>
<reference evidence="1 2" key="1">
    <citation type="submission" date="2015-09" db="EMBL/GenBank/DDBJ databases">
        <authorList>
            <consortium name="Pathogen Informatics"/>
        </authorList>
    </citation>
    <scope>NUCLEOTIDE SEQUENCE [LARGE SCALE GENOMIC DNA]</scope>
    <source>
        <strain evidence="1 2">2789STDY5834908</strain>
    </source>
</reference>
<dbReference type="RefSeq" id="WP_055159089.1">
    <property type="nucleotide sequence ID" value="NZ_CZAU01000002.1"/>
</dbReference>
<dbReference type="EMBL" id="CZAU01000002">
    <property type="protein sequence ID" value="CUO96696.1"/>
    <property type="molecule type" value="Genomic_DNA"/>
</dbReference>
<name>A0A174JEQ1_ANAHA</name>